<dbReference type="KEGG" id="fmr:Fuma_01165"/>
<gene>
    <name evidence="6" type="ORF">Fuma_01165</name>
</gene>
<evidence type="ECO:0000256" key="1">
    <source>
        <dbReference type="ARBA" id="ARBA00022475"/>
    </source>
</evidence>
<evidence type="ECO:0000256" key="4">
    <source>
        <dbReference type="ARBA" id="ARBA00023136"/>
    </source>
</evidence>
<sequence length="68" mass="7769">MIPHETSFEWVYFPPFFFTVLLGFVATLVTTEILNRTGLSKHFWHPGLCFLAIWILMTSVVGLCVVPP</sequence>
<accession>A0A1P8WC10</accession>
<evidence type="ECO:0000256" key="3">
    <source>
        <dbReference type="ARBA" id="ARBA00022989"/>
    </source>
</evidence>
<name>A0A1P8WC10_9PLAN</name>
<evidence type="ECO:0000256" key="2">
    <source>
        <dbReference type="ARBA" id="ARBA00022692"/>
    </source>
</evidence>
<evidence type="ECO:0000313" key="7">
    <source>
        <dbReference type="Proteomes" id="UP000187735"/>
    </source>
</evidence>
<keyword evidence="1" id="KW-1003">Cell membrane</keyword>
<keyword evidence="2 5" id="KW-0812">Transmembrane</keyword>
<dbReference type="EMBL" id="CP017641">
    <property type="protein sequence ID" value="APZ91576.1"/>
    <property type="molecule type" value="Genomic_DNA"/>
</dbReference>
<keyword evidence="3 5" id="KW-1133">Transmembrane helix</keyword>
<dbReference type="Pfam" id="PF07869">
    <property type="entry name" value="DUF1656"/>
    <property type="match status" value="1"/>
</dbReference>
<dbReference type="AlphaFoldDB" id="A0A1P8WC10"/>
<keyword evidence="7" id="KW-1185">Reference proteome</keyword>
<keyword evidence="4 5" id="KW-0472">Membrane</keyword>
<evidence type="ECO:0008006" key="8">
    <source>
        <dbReference type="Google" id="ProtNLM"/>
    </source>
</evidence>
<protein>
    <recommendedName>
        <fullName evidence="8">DUF1656 domain-containing protein</fullName>
    </recommendedName>
</protein>
<dbReference type="Proteomes" id="UP000187735">
    <property type="component" value="Chromosome"/>
</dbReference>
<evidence type="ECO:0000313" key="6">
    <source>
        <dbReference type="EMBL" id="APZ91576.1"/>
    </source>
</evidence>
<feature type="transmembrane region" description="Helical" evidence="5">
    <location>
        <begin position="43"/>
        <end position="66"/>
    </location>
</feature>
<organism evidence="6 7">
    <name type="scientific">Fuerstiella marisgermanici</name>
    <dbReference type="NCBI Taxonomy" id="1891926"/>
    <lineage>
        <taxon>Bacteria</taxon>
        <taxon>Pseudomonadati</taxon>
        <taxon>Planctomycetota</taxon>
        <taxon>Planctomycetia</taxon>
        <taxon>Planctomycetales</taxon>
        <taxon>Planctomycetaceae</taxon>
        <taxon>Fuerstiella</taxon>
    </lineage>
</organism>
<reference evidence="6 7" key="1">
    <citation type="journal article" date="2016" name="Front. Microbiol.">
        <title>Fuerstia marisgermanicae gen. nov., sp. nov., an Unusual Member of the Phylum Planctomycetes from the German Wadden Sea.</title>
        <authorList>
            <person name="Kohn T."/>
            <person name="Heuer A."/>
            <person name="Jogler M."/>
            <person name="Vollmers J."/>
            <person name="Boedeker C."/>
            <person name="Bunk B."/>
            <person name="Rast P."/>
            <person name="Borchert D."/>
            <person name="Glockner I."/>
            <person name="Freese H.M."/>
            <person name="Klenk H.P."/>
            <person name="Overmann J."/>
            <person name="Kaster A.K."/>
            <person name="Rohde M."/>
            <person name="Wiegand S."/>
            <person name="Jogler C."/>
        </authorList>
    </citation>
    <scope>NUCLEOTIDE SEQUENCE [LARGE SCALE GENOMIC DNA]</scope>
    <source>
        <strain evidence="6 7">NH11</strain>
    </source>
</reference>
<dbReference type="InterPro" id="IPR012451">
    <property type="entry name" value="DUF1656"/>
</dbReference>
<evidence type="ECO:0000256" key="5">
    <source>
        <dbReference type="SAM" id="Phobius"/>
    </source>
</evidence>
<feature type="transmembrane region" description="Helical" evidence="5">
    <location>
        <begin position="12"/>
        <end position="31"/>
    </location>
</feature>
<proteinExistence type="predicted"/>